<dbReference type="Pfam" id="PF00004">
    <property type="entry name" value="AAA"/>
    <property type="match status" value="1"/>
</dbReference>
<dbReference type="InterPro" id="IPR027417">
    <property type="entry name" value="P-loop_NTPase"/>
</dbReference>
<keyword evidence="5" id="KW-0227">DNA damage</keyword>
<dbReference type="GO" id="GO:0017116">
    <property type="term" value="F:single-stranded DNA helicase activity"/>
    <property type="evidence" value="ECO:0007669"/>
    <property type="project" value="TreeGrafter"/>
</dbReference>
<dbReference type="Pfam" id="PF12002">
    <property type="entry name" value="MgsA_C"/>
    <property type="match status" value="1"/>
</dbReference>
<dbReference type="Gene3D" id="1.20.272.10">
    <property type="match status" value="1"/>
</dbReference>
<dbReference type="InterPro" id="IPR003959">
    <property type="entry name" value="ATPase_AAA_core"/>
</dbReference>
<dbReference type="SUPFAM" id="SSF48019">
    <property type="entry name" value="post-AAA+ oligomerization domain-like"/>
    <property type="match status" value="1"/>
</dbReference>
<dbReference type="GO" id="GO:0016887">
    <property type="term" value="F:ATP hydrolysis activity"/>
    <property type="evidence" value="ECO:0007669"/>
    <property type="project" value="InterPro"/>
</dbReference>
<feature type="region of interest" description="Disordered" evidence="10">
    <location>
        <begin position="53"/>
        <end position="95"/>
    </location>
</feature>
<evidence type="ECO:0000256" key="8">
    <source>
        <dbReference type="ARBA" id="ARBA00022840"/>
    </source>
</evidence>
<feature type="domain" description="UBZ4-type" evidence="12">
    <location>
        <begin position="6"/>
        <end position="30"/>
    </location>
</feature>
<dbReference type="InterPro" id="IPR051314">
    <property type="entry name" value="AAA_ATPase_RarA/MGS1/WRNIP1"/>
</dbReference>
<dbReference type="SMART" id="SM00734">
    <property type="entry name" value="ZnF_Rad18"/>
    <property type="match status" value="1"/>
</dbReference>
<accession>A0A9W8DUD4</accession>
<evidence type="ECO:0000256" key="7">
    <source>
        <dbReference type="ARBA" id="ARBA00022833"/>
    </source>
</evidence>
<keyword evidence="3" id="KW-0479">Metal-binding</keyword>
<dbReference type="AlphaFoldDB" id="A0A9W8DUD4"/>
<evidence type="ECO:0000256" key="5">
    <source>
        <dbReference type="ARBA" id="ARBA00022763"/>
    </source>
</evidence>
<dbReference type="SUPFAM" id="SSF52540">
    <property type="entry name" value="P-loop containing nucleoside triphosphate hydrolases"/>
    <property type="match status" value="1"/>
</dbReference>
<dbReference type="FunFam" id="1.20.272.10:FF:000001">
    <property type="entry name" value="Putative AAA family ATPase"/>
    <property type="match status" value="1"/>
</dbReference>
<dbReference type="GO" id="GO:0008047">
    <property type="term" value="F:enzyme activator activity"/>
    <property type="evidence" value="ECO:0007669"/>
    <property type="project" value="TreeGrafter"/>
</dbReference>
<dbReference type="InterPro" id="IPR008921">
    <property type="entry name" value="DNA_pol3_clamp-load_cplx_C"/>
</dbReference>
<dbReference type="Gene3D" id="3.30.160.60">
    <property type="entry name" value="Classic Zinc Finger"/>
    <property type="match status" value="1"/>
</dbReference>
<keyword evidence="6" id="KW-0863">Zinc-finger</keyword>
<dbReference type="PANTHER" id="PTHR13779">
    <property type="entry name" value="WERNER HELICASE-INTERACTING PROTEIN 1 FAMILY MEMBER"/>
    <property type="match status" value="1"/>
</dbReference>
<feature type="compositionally biased region" description="Polar residues" evidence="10">
    <location>
        <begin position="84"/>
        <end position="95"/>
    </location>
</feature>
<proteinExistence type="inferred from homology"/>
<evidence type="ECO:0000313" key="14">
    <source>
        <dbReference type="Proteomes" id="UP001150569"/>
    </source>
</evidence>
<sequence length="597" mass="64882">MSSRTAVQCPVCQRSVYEFFINKHLDSGCQAHVLGHLASDATVAAGTAETITVTPDMTHPPGTPTSRKRARGDSDPRSPCVPGRTQSILTGGAQGQLTIGSTATRVNPRPLPSAATNGPVDEPVGIQLPAAAAEVAADKSKSKSRAASRPAAPLAELMRPKTFDEFYGQTELVGPKGVLRQLVTQQRLPSLILWGPPGTGKTTLARIIAQSIGAYFRELSAVSQGLADVKKVLEEAQQAVRYTRGRTIILFIDEIHRFNKAQQDFFLPYVERGALTLIGATTENPSFKVNNALLSRTRVFVLQKIDDETMVEILQRAAQYKRGWEEKPAVMERQGDAVQPGGPAGESLETAIPLDGEDAVGAKAGPGIVATLSAMDERELAVLNHIVTLSNGDARTAINTLEVALDTQTGSSLSIDDVKRALQKTHLLYDRDGDEHYDIISAFHKSVRGSDDNATLYWLGRMLEAGEDPLYIARRMIRIASEDVGLADNNALPMAVAAYQTCQFIGMPECDVTLAHCATYLARARKDVEVYQAYKRVKQTIAEGNVEPVPLHLRNAPTRLMSDLGHAQGYKYNPDFDGPVDQTYLPDRLKVKVFFTP</sequence>
<dbReference type="GO" id="GO:0008270">
    <property type="term" value="F:zinc ion binding"/>
    <property type="evidence" value="ECO:0007669"/>
    <property type="project" value="UniProtKB-KW"/>
</dbReference>
<feature type="domain" description="AAA+ ATPase" evidence="11">
    <location>
        <begin position="187"/>
        <end position="306"/>
    </location>
</feature>
<comment type="caution">
    <text evidence="13">The sequence shown here is derived from an EMBL/GenBank/DDBJ whole genome shotgun (WGS) entry which is preliminary data.</text>
</comment>
<evidence type="ECO:0000256" key="6">
    <source>
        <dbReference type="ARBA" id="ARBA00022771"/>
    </source>
</evidence>
<dbReference type="Proteomes" id="UP001150569">
    <property type="component" value="Unassembled WGS sequence"/>
</dbReference>
<evidence type="ECO:0000256" key="1">
    <source>
        <dbReference type="ARBA" id="ARBA00008959"/>
    </source>
</evidence>
<evidence type="ECO:0000256" key="2">
    <source>
        <dbReference type="ARBA" id="ARBA00022705"/>
    </source>
</evidence>
<keyword evidence="7" id="KW-0862">Zinc</keyword>
<evidence type="ECO:0000256" key="9">
    <source>
        <dbReference type="ARBA" id="ARBA00023204"/>
    </source>
</evidence>
<dbReference type="PANTHER" id="PTHR13779:SF7">
    <property type="entry name" value="ATPASE WRNIP1"/>
    <property type="match status" value="1"/>
</dbReference>
<reference evidence="13" key="1">
    <citation type="submission" date="2022-07" db="EMBL/GenBank/DDBJ databases">
        <title>Phylogenomic reconstructions and comparative analyses of Kickxellomycotina fungi.</title>
        <authorList>
            <person name="Reynolds N.K."/>
            <person name="Stajich J.E."/>
            <person name="Barry K."/>
            <person name="Grigoriev I.V."/>
            <person name="Crous P."/>
            <person name="Smith M.E."/>
        </authorList>
    </citation>
    <scope>NUCLEOTIDE SEQUENCE</scope>
    <source>
        <strain evidence="13">RSA 861</strain>
    </source>
</reference>
<dbReference type="FunFam" id="3.40.50.300:FF:000137">
    <property type="entry name" value="Replication-associated recombination protein A"/>
    <property type="match status" value="1"/>
</dbReference>
<dbReference type="Gene3D" id="3.40.50.300">
    <property type="entry name" value="P-loop containing nucleotide triphosphate hydrolases"/>
    <property type="match status" value="1"/>
</dbReference>
<dbReference type="Gene3D" id="1.10.3710.10">
    <property type="entry name" value="DNA polymerase III clamp loader subunits, C-terminal domain"/>
    <property type="match status" value="1"/>
</dbReference>
<keyword evidence="14" id="KW-1185">Reference proteome</keyword>
<dbReference type="InterPro" id="IPR032423">
    <property type="entry name" value="AAA_assoc_2"/>
</dbReference>
<name>A0A9W8DUD4_9FUNG</name>
<evidence type="ECO:0000256" key="4">
    <source>
        <dbReference type="ARBA" id="ARBA00022741"/>
    </source>
</evidence>
<dbReference type="GO" id="GO:0000731">
    <property type="term" value="P:DNA synthesis involved in DNA repair"/>
    <property type="evidence" value="ECO:0007669"/>
    <property type="project" value="TreeGrafter"/>
</dbReference>
<evidence type="ECO:0000313" key="13">
    <source>
        <dbReference type="EMBL" id="KAJ1918223.1"/>
    </source>
</evidence>
<organism evidence="13 14">
    <name type="scientific">Tieghemiomyces parasiticus</name>
    <dbReference type="NCBI Taxonomy" id="78921"/>
    <lineage>
        <taxon>Eukaryota</taxon>
        <taxon>Fungi</taxon>
        <taxon>Fungi incertae sedis</taxon>
        <taxon>Zoopagomycota</taxon>
        <taxon>Kickxellomycotina</taxon>
        <taxon>Dimargaritomycetes</taxon>
        <taxon>Dimargaritales</taxon>
        <taxon>Dimargaritaceae</taxon>
        <taxon>Tieghemiomyces</taxon>
    </lineage>
</organism>
<dbReference type="InterPro" id="IPR003593">
    <property type="entry name" value="AAA+_ATPase"/>
</dbReference>
<dbReference type="GO" id="GO:0006271">
    <property type="term" value="P:DNA strand elongation involved in DNA replication"/>
    <property type="evidence" value="ECO:0007669"/>
    <property type="project" value="UniProtKB-ARBA"/>
</dbReference>
<dbReference type="InterPro" id="IPR006642">
    <property type="entry name" value="Rad18_UBZ4"/>
</dbReference>
<dbReference type="GO" id="GO:0005524">
    <property type="term" value="F:ATP binding"/>
    <property type="evidence" value="ECO:0007669"/>
    <property type="project" value="UniProtKB-KW"/>
</dbReference>
<dbReference type="EMBL" id="JANBPT010000512">
    <property type="protein sequence ID" value="KAJ1918223.1"/>
    <property type="molecule type" value="Genomic_DNA"/>
</dbReference>
<keyword evidence="4" id="KW-0547">Nucleotide-binding</keyword>
<evidence type="ECO:0000259" key="12">
    <source>
        <dbReference type="SMART" id="SM00734"/>
    </source>
</evidence>
<dbReference type="OrthoDB" id="10265467at2759"/>
<dbReference type="GO" id="GO:0005634">
    <property type="term" value="C:nucleus"/>
    <property type="evidence" value="ECO:0007669"/>
    <property type="project" value="TreeGrafter"/>
</dbReference>
<protein>
    <submittedName>
        <fullName evidence="13">DNA-dependent ATPase mgs1</fullName>
    </submittedName>
</protein>
<dbReference type="CDD" id="cd18139">
    <property type="entry name" value="HLD_clamp_RarA"/>
    <property type="match status" value="1"/>
</dbReference>
<keyword evidence="2" id="KW-0235">DNA replication</keyword>
<dbReference type="Gene3D" id="1.10.8.60">
    <property type="match status" value="1"/>
</dbReference>
<dbReference type="SMART" id="SM00382">
    <property type="entry name" value="AAA"/>
    <property type="match status" value="1"/>
</dbReference>
<keyword evidence="8" id="KW-0067">ATP-binding</keyword>
<comment type="similarity">
    <text evidence="1">Belongs to the AAA ATPase family. RarA/MGS1/WRNIP1 subfamily.</text>
</comment>
<dbReference type="InterPro" id="IPR021886">
    <property type="entry name" value="MgsA_C"/>
</dbReference>
<dbReference type="GO" id="GO:0003677">
    <property type="term" value="F:DNA binding"/>
    <property type="evidence" value="ECO:0007669"/>
    <property type="project" value="InterPro"/>
</dbReference>
<gene>
    <name evidence="13" type="primary">MGS1_2</name>
    <name evidence="13" type="ORF">IWQ60_007559</name>
</gene>
<dbReference type="Pfam" id="PF16193">
    <property type="entry name" value="AAA_assoc_2"/>
    <property type="match status" value="1"/>
</dbReference>
<keyword evidence="9" id="KW-0234">DNA repair</keyword>
<evidence type="ECO:0000259" key="11">
    <source>
        <dbReference type="SMART" id="SM00382"/>
    </source>
</evidence>
<dbReference type="CDD" id="cd00009">
    <property type="entry name" value="AAA"/>
    <property type="match status" value="1"/>
</dbReference>
<evidence type="ECO:0000256" key="10">
    <source>
        <dbReference type="SAM" id="MobiDB-lite"/>
    </source>
</evidence>
<evidence type="ECO:0000256" key="3">
    <source>
        <dbReference type="ARBA" id="ARBA00022723"/>
    </source>
</evidence>